<evidence type="ECO:0008006" key="3">
    <source>
        <dbReference type="Google" id="ProtNLM"/>
    </source>
</evidence>
<evidence type="ECO:0000313" key="1">
    <source>
        <dbReference type="EMBL" id="BCA52413.1"/>
    </source>
</evidence>
<name>A0A679HMZ3_BACT4</name>
<gene>
    <name evidence="1" type="ORF">BatF92_43550</name>
</gene>
<organism evidence="1 2">
    <name type="scientific">Bacteroides thetaiotaomicron</name>
    <dbReference type="NCBI Taxonomy" id="818"/>
    <lineage>
        <taxon>Bacteria</taxon>
        <taxon>Pseudomonadati</taxon>
        <taxon>Bacteroidota</taxon>
        <taxon>Bacteroidia</taxon>
        <taxon>Bacteroidales</taxon>
        <taxon>Bacteroidaceae</taxon>
        <taxon>Bacteroides</taxon>
    </lineage>
</organism>
<evidence type="ECO:0000313" key="2">
    <source>
        <dbReference type="Proteomes" id="UP000500882"/>
    </source>
</evidence>
<protein>
    <recommendedName>
        <fullName evidence="3">Substrate import-associated zinc metallohydrolase lipoprotein</fullName>
    </recommendedName>
</protein>
<dbReference type="NCBIfam" id="TIGR04549">
    <property type="entry name" value="LP_HExxH_w_tonB"/>
    <property type="match status" value="1"/>
</dbReference>
<dbReference type="EMBL" id="AP022660">
    <property type="protein sequence ID" value="BCA52413.1"/>
    <property type="molecule type" value="Genomic_DNA"/>
</dbReference>
<proteinExistence type="predicted"/>
<dbReference type="Gene3D" id="3.40.390.70">
    <property type="match status" value="1"/>
</dbReference>
<sequence>MNMRKIAFYIINLFVIGSLWSCQGDEPTTTSIFDEEEEVAETEFDQWLLHNYTYPYNIAFKYRMEDIESSMDYTLAPAEIDKAKKLAKIIKHLWIETYDEIAGVNFTRAYIPKVIHLIGSAAYEDNGMIVGTAEGGTKVTLYYVNQLQINTAFLNKYYFLTMHHEFAHILHQTKNYDPEFDRISEGSYTGGDWYNVANTTALREGFVDGYASSEPREDFAETLAVYITNTADFWKSQLDKAGETGGPIIQEKMEYIRIYMADTWGIDVDKLREIIQRRSKELDSLDFDNF</sequence>
<dbReference type="Proteomes" id="UP000500882">
    <property type="component" value="Chromosome"/>
</dbReference>
<dbReference type="InterPro" id="IPR030890">
    <property type="entry name" value="LP_HExxH_w_TonB"/>
</dbReference>
<accession>A0A679HMZ3</accession>
<dbReference type="AlphaFoldDB" id="A0A679HMZ3"/>
<dbReference type="SUPFAM" id="SSF55486">
    <property type="entry name" value="Metalloproteases ('zincins'), catalytic domain"/>
    <property type="match status" value="1"/>
</dbReference>
<dbReference type="Pfam" id="PF15890">
    <property type="entry name" value="Peptidase_Mx1"/>
    <property type="match status" value="1"/>
</dbReference>
<reference evidence="1 2" key="1">
    <citation type="submission" date="2020-02" db="EMBL/GenBank/DDBJ databases">
        <title>Whole-genome sequencing and comparative analysis of the genomes of Bacteroides thetaiotaomicron and Escherichia coli isolated from a healthy resident in Vietnam.</title>
        <authorList>
            <person name="Mohsin M."/>
            <person name="Tanaka K."/>
            <person name="Kawahara R."/>
            <person name="Kondo S."/>
            <person name="Noguchi H."/>
            <person name="Motooka D."/>
            <person name="Nakamura S."/>
            <person name="Khong D.T."/>
            <person name="Nguyen T.N."/>
            <person name="Tran H.T."/>
            <person name="Yamamoto Y."/>
        </authorList>
    </citation>
    <scope>NUCLEOTIDE SEQUENCE [LARGE SCALE GENOMIC DNA]</scope>
    <source>
        <strain evidence="1 2">F9-2</strain>
    </source>
</reference>